<protein>
    <recommendedName>
        <fullName evidence="17">Protein kinase domain-containing protein</fullName>
    </recommendedName>
</protein>
<dbReference type="Proteomes" id="UP001168877">
    <property type="component" value="Unassembled WGS sequence"/>
</dbReference>
<evidence type="ECO:0000256" key="8">
    <source>
        <dbReference type="ARBA" id="ARBA00022989"/>
    </source>
</evidence>
<dbReference type="CDD" id="cd14066">
    <property type="entry name" value="STKc_IRAK"/>
    <property type="match status" value="1"/>
</dbReference>
<feature type="compositionally biased region" description="Polar residues" evidence="14">
    <location>
        <begin position="659"/>
        <end position="675"/>
    </location>
</feature>
<dbReference type="GO" id="GO:0005524">
    <property type="term" value="F:ATP binding"/>
    <property type="evidence" value="ECO:0007669"/>
    <property type="project" value="UniProtKB-KW"/>
</dbReference>
<dbReference type="GO" id="GO:0030247">
    <property type="term" value="F:polysaccharide binding"/>
    <property type="evidence" value="ECO:0007669"/>
    <property type="project" value="InterPro"/>
</dbReference>
<keyword evidence="7" id="KW-0067">ATP-binding</keyword>
<dbReference type="Pfam" id="PF07714">
    <property type="entry name" value="PK_Tyr_Ser-Thr"/>
    <property type="match status" value="1"/>
</dbReference>
<accession>A0AA39W288</accession>
<evidence type="ECO:0000256" key="16">
    <source>
        <dbReference type="SAM" id="SignalP"/>
    </source>
</evidence>
<comment type="caution">
    <text evidence="18">The sequence shown here is derived from an EMBL/GenBank/DDBJ whole genome shotgun (WGS) entry which is preliminary data.</text>
</comment>
<dbReference type="AlphaFoldDB" id="A0AA39W288"/>
<dbReference type="PROSITE" id="PS01186">
    <property type="entry name" value="EGF_2"/>
    <property type="match status" value="1"/>
</dbReference>
<name>A0AA39W288_ACESA</name>
<reference evidence="18" key="2">
    <citation type="submission" date="2023-06" db="EMBL/GenBank/DDBJ databases">
        <authorList>
            <person name="Swenson N.G."/>
            <person name="Wegrzyn J.L."/>
            <person name="Mcevoy S.L."/>
        </authorList>
    </citation>
    <scope>NUCLEOTIDE SEQUENCE</scope>
    <source>
        <strain evidence="18">NS2018</strain>
        <tissue evidence="18">Leaf</tissue>
    </source>
</reference>
<comment type="catalytic activity">
    <reaction evidence="12">
        <text>L-seryl-[protein] + ATP = O-phospho-L-seryl-[protein] + ADP + H(+)</text>
        <dbReference type="Rhea" id="RHEA:17989"/>
        <dbReference type="Rhea" id="RHEA-COMP:9863"/>
        <dbReference type="Rhea" id="RHEA-COMP:11604"/>
        <dbReference type="ChEBI" id="CHEBI:15378"/>
        <dbReference type="ChEBI" id="CHEBI:29999"/>
        <dbReference type="ChEBI" id="CHEBI:30616"/>
        <dbReference type="ChEBI" id="CHEBI:83421"/>
        <dbReference type="ChEBI" id="CHEBI:456216"/>
    </reaction>
</comment>
<evidence type="ECO:0000313" key="19">
    <source>
        <dbReference type="Proteomes" id="UP001168877"/>
    </source>
</evidence>
<evidence type="ECO:0000256" key="4">
    <source>
        <dbReference type="ARBA" id="ARBA00022729"/>
    </source>
</evidence>
<sequence>MGLSGMCLRFVLLQMLLLMVANAALKPTPLPKPGCPTNCGDLEIPYPFGTEPGCYLSEDFFITCNTTTNPPIPYWGTNSNINVTNISMKGRLQVLSPVSRQCNNSQRFGASLNVGDFRISSIENMFTVIGCDTYGYINGKLKKRSYIGSCNSTCEKPADVIDGPCSSDSGCCQIPIPKDLRGIRVYASSSNKRGKNELQSNHCNYAFVIEDNKFHFSKSNLSNIAEKVPTVVDWAITGHGNCKTAKKNGATYACKKNTLCKDSNNSSGGYLCQCKGGYQGNPYLGCKCNKNCNQLLLGLGVGVGSVTLLVGSYAIYYEFRKRRLIKLKEMFFQLNGGSDLLQLSDPDGTGDAATIFPANELEEATNNFNEEKIIGRGRNGPVYKAILKDNNPVAIKKSMKMGRSQTKQFIDQVSLLKKINHRNVVKFLGCCLETEVPLLVYEFVTKGTLFDHIHKKDKAPTIPWETRLRIAAETAGVLSYLHSGVGTPIIHRDVKSSNILLDDDFTAKVSDFGPSNLAPVDVTQLSTMVQHTLGYLDPEYMHTGQLTEKSDVYSFGVVLVELMTGKQALSFDGPKEDRLLVVKFCSLLKKGRLYRILDNGIINNDKTDQQIKEVAELASRCLNVKGEERPSMKEVAMELKRLNDVEGTIEEIENLRSETSCTGNYGDGNNSTTMDDSMKDQVTEVYDGGMED</sequence>
<evidence type="ECO:0000256" key="14">
    <source>
        <dbReference type="SAM" id="MobiDB-lite"/>
    </source>
</evidence>
<gene>
    <name evidence="18" type="ORF">LWI29_023988</name>
</gene>
<dbReference type="Pfam" id="PF13947">
    <property type="entry name" value="GUB_WAK_bind"/>
    <property type="match status" value="1"/>
</dbReference>
<evidence type="ECO:0000256" key="13">
    <source>
        <dbReference type="ARBA" id="ARBA00047951"/>
    </source>
</evidence>
<evidence type="ECO:0000256" key="11">
    <source>
        <dbReference type="ARBA" id="ARBA00023180"/>
    </source>
</evidence>
<evidence type="ECO:0000313" key="18">
    <source>
        <dbReference type="EMBL" id="KAK0601407.1"/>
    </source>
</evidence>
<dbReference type="InterPro" id="IPR045274">
    <property type="entry name" value="WAK-like"/>
</dbReference>
<evidence type="ECO:0000256" key="1">
    <source>
        <dbReference type="ARBA" id="ARBA00004479"/>
    </source>
</evidence>
<evidence type="ECO:0000256" key="10">
    <source>
        <dbReference type="ARBA" id="ARBA00023157"/>
    </source>
</evidence>
<keyword evidence="19" id="KW-1185">Reference proteome</keyword>
<dbReference type="EMBL" id="JAUESC010000003">
    <property type="protein sequence ID" value="KAK0601407.1"/>
    <property type="molecule type" value="Genomic_DNA"/>
</dbReference>
<proteinExistence type="predicted"/>
<dbReference type="FunFam" id="1.10.510.10:FF:000084">
    <property type="entry name" value="Wall-associated receptor kinase 2"/>
    <property type="match status" value="1"/>
</dbReference>
<evidence type="ECO:0000256" key="12">
    <source>
        <dbReference type="ARBA" id="ARBA00047558"/>
    </source>
</evidence>
<evidence type="ECO:0000259" key="17">
    <source>
        <dbReference type="PROSITE" id="PS50011"/>
    </source>
</evidence>
<evidence type="ECO:0000256" key="5">
    <source>
        <dbReference type="ARBA" id="ARBA00022741"/>
    </source>
</evidence>
<keyword evidence="5" id="KW-0547">Nucleotide-binding</keyword>
<reference evidence="18" key="1">
    <citation type="journal article" date="2022" name="Plant J.">
        <title>Strategies of tolerance reflected in two North American maple genomes.</title>
        <authorList>
            <person name="McEvoy S.L."/>
            <person name="Sezen U.U."/>
            <person name="Trouern-Trend A."/>
            <person name="McMahon S.M."/>
            <person name="Schaberg P.G."/>
            <person name="Yang J."/>
            <person name="Wegrzyn J.L."/>
            <person name="Swenson N.G."/>
        </authorList>
    </citation>
    <scope>NUCLEOTIDE SEQUENCE</scope>
    <source>
        <strain evidence="18">NS2018</strain>
    </source>
</reference>
<dbReference type="InterPro" id="IPR000719">
    <property type="entry name" value="Prot_kinase_dom"/>
</dbReference>
<dbReference type="InterPro" id="IPR001245">
    <property type="entry name" value="Ser-Thr/Tyr_kinase_cat_dom"/>
</dbReference>
<keyword evidence="6" id="KW-0808">Transferase</keyword>
<evidence type="ECO:0000256" key="7">
    <source>
        <dbReference type="ARBA" id="ARBA00022840"/>
    </source>
</evidence>
<organism evidence="18 19">
    <name type="scientific">Acer saccharum</name>
    <name type="common">Sugar maple</name>
    <dbReference type="NCBI Taxonomy" id="4024"/>
    <lineage>
        <taxon>Eukaryota</taxon>
        <taxon>Viridiplantae</taxon>
        <taxon>Streptophyta</taxon>
        <taxon>Embryophyta</taxon>
        <taxon>Tracheophyta</taxon>
        <taxon>Spermatophyta</taxon>
        <taxon>Magnoliopsida</taxon>
        <taxon>eudicotyledons</taxon>
        <taxon>Gunneridae</taxon>
        <taxon>Pentapetalae</taxon>
        <taxon>rosids</taxon>
        <taxon>malvids</taxon>
        <taxon>Sapindales</taxon>
        <taxon>Sapindaceae</taxon>
        <taxon>Hippocastanoideae</taxon>
        <taxon>Acereae</taxon>
        <taxon>Acer</taxon>
    </lineage>
</organism>
<dbReference type="InterPro" id="IPR008271">
    <property type="entry name" value="Ser/Thr_kinase_AS"/>
</dbReference>
<feature type="domain" description="Protein kinase" evidence="17">
    <location>
        <begin position="368"/>
        <end position="642"/>
    </location>
</feature>
<keyword evidence="3 15" id="KW-0812">Transmembrane</keyword>
<comment type="subcellular location">
    <subcellularLocation>
        <location evidence="1">Membrane</location>
        <topology evidence="1">Single-pass type I membrane protein</topology>
    </subcellularLocation>
</comment>
<feature type="region of interest" description="Disordered" evidence="14">
    <location>
        <begin position="659"/>
        <end position="692"/>
    </location>
</feature>
<evidence type="ECO:0000256" key="2">
    <source>
        <dbReference type="ARBA" id="ARBA00022553"/>
    </source>
</evidence>
<keyword evidence="10" id="KW-1015">Disulfide bond</keyword>
<dbReference type="GO" id="GO:0004674">
    <property type="term" value="F:protein serine/threonine kinase activity"/>
    <property type="evidence" value="ECO:0007669"/>
    <property type="project" value="TreeGrafter"/>
</dbReference>
<keyword evidence="4 16" id="KW-0732">Signal</keyword>
<dbReference type="InterPro" id="IPR011009">
    <property type="entry name" value="Kinase-like_dom_sf"/>
</dbReference>
<evidence type="ECO:0000256" key="15">
    <source>
        <dbReference type="SAM" id="Phobius"/>
    </source>
</evidence>
<feature type="chain" id="PRO_5041370063" description="Protein kinase domain-containing protein" evidence="16">
    <location>
        <begin position="24"/>
        <end position="692"/>
    </location>
</feature>
<feature type="transmembrane region" description="Helical" evidence="15">
    <location>
        <begin position="295"/>
        <end position="316"/>
    </location>
</feature>
<evidence type="ECO:0000256" key="3">
    <source>
        <dbReference type="ARBA" id="ARBA00022692"/>
    </source>
</evidence>
<dbReference type="SUPFAM" id="SSF56112">
    <property type="entry name" value="Protein kinase-like (PK-like)"/>
    <property type="match status" value="1"/>
</dbReference>
<dbReference type="PROSITE" id="PS50011">
    <property type="entry name" value="PROTEIN_KINASE_DOM"/>
    <property type="match status" value="1"/>
</dbReference>
<keyword evidence="6" id="KW-0418">Kinase</keyword>
<keyword evidence="11" id="KW-0325">Glycoprotein</keyword>
<dbReference type="GO" id="GO:0005886">
    <property type="term" value="C:plasma membrane"/>
    <property type="evidence" value="ECO:0007669"/>
    <property type="project" value="TreeGrafter"/>
</dbReference>
<comment type="catalytic activity">
    <reaction evidence="13">
        <text>L-threonyl-[protein] + ATP = O-phospho-L-threonyl-[protein] + ADP + H(+)</text>
        <dbReference type="Rhea" id="RHEA:46608"/>
        <dbReference type="Rhea" id="RHEA-COMP:11060"/>
        <dbReference type="Rhea" id="RHEA-COMP:11605"/>
        <dbReference type="ChEBI" id="CHEBI:15378"/>
        <dbReference type="ChEBI" id="CHEBI:30013"/>
        <dbReference type="ChEBI" id="CHEBI:30616"/>
        <dbReference type="ChEBI" id="CHEBI:61977"/>
        <dbReference type="ChEBI" id="CHEBI:456216"/>
    </reaction>
</comment>
<dbReference type="InterPro" id="IPR000742">
    <property type="entry name" value="EGF"/>
</dbReference>
<dbReference type="PANTHER" id="PTHR27005">
    <property type="entry name" value="WALL-ASSOCIATED RECEPTOR KINASE-LIKE 21"/>
    <property type="match status" value="1"/>
</dbReference>
<keyword evidence="8 15" id="KW-1133">Transmembrane helix</keyword>
<dbReference type="PANTHER" id="PTHR27005:SF468">
    <property type="entry name" value="OS01G0310500 PROTEIN"/>
    <property type="match status" value="1"/>
</dbReference>
<feature type="signal peptide" evidence="16">
    <location>
        <begin position="1"/>
        <end position="23"/>
    </location>
</feature>
<evidence type="ECO:0000256" key="6">
    <source>
        <dbReference type="ARBA" id="ARBA00022777"/>
    </source>
</evidence>
<dbReference type="SMART" id="SM00220">
    <property type="entry name" value="S_TKc"/>
    <property type="match status" value="1"/>
</dbReference>
<dbReference type="Gene3D" id="3.30.200.20">
    <property type="entry name" value="Phosphorylase Kinase, domain 1"/>
    <property type="match status" value="1"/>
</dbReference>
<keyword evidence="2" id="KW-0597">Phosphoprotein</keyword>
<dbReference type="GO" id="GO:0007166">
    <property type="term" value="P:cell surface receptor signaling pathway"/>
    <property type="evidence" value="ECO:0007669"/>
    <property type="project" value="InterPro"/>
</dbReference>
<evidence type="ECO:0000256" key="9">
    <source>
        <dbReference type="ARBA" id="ARBA00023136"/>
    </source>
</evidence>
<dbReference type="PROSITE" id="PS00108">
    <property type="entry name" value="PROTEIN_KINASE_ST"/>
    <property type="match status" value="1"/>
</dbReference>
<keyword evidence="9 15" id="KW-0472">Membrane</keyword>
<dbReference type="InterPro" id="IPR025287">
    <property type="entry name" value="WAK_GUB"/>
</dbReference>
<dbReference type="Gene3D" id="1.10.510.10">
    <property type="entry name" value="Transferase(Phosphotransferase) domain 1"/>
    <property type="match status" value="1"/>
</dbReference>